<proteinExistence type="predicted"/>
<evidence type="ECO:0000256" key="2">
    <source>
        <dbReference type="SAM" id="Phobius"/>
    </source>
</evidence>
<protein>
    <submittedName>
        <fullName evidence="3">Uncharacterized protein</fullName>
    </submittedName>
</protein>
<feature type="region of interest" description="Disordered" evidence="1">
    <location>
        <begin position="1"/>
        <end position="33"/>
    </location>
</feature>
<keyword evidence="2" id="KW-0472">Membrane</keyword>
<organism evidence="3 4">
    <name type="scientific">Byssochlamys spectabilis</name>
    <name type="common">Paecilomyces variotii</name>
    <dbReference type="NCBI Taxonomy" id="264951"/>
    <lineage>
        <taxon>Eukaryota</taxon>
        <taxon>Fungi</taxon>
        <taxon>Dikarya</taxon>
        <taxon>Ascomycota</taxon>
        <taxon>Pezizomycotina</taxon>
        <taxon>Eurotiomycetes</taxon>
        <taxon>Eurotiomycetidae</taxon>
        <taxon>Eurotiales</taxon>
        <taxon>Thermoascaceae</taxon>
        <taxon>Paecilomyces</taxon>
    </lineage>
</organism>
<dbReference type="GeneID" id="39595094"/>
<evidence type="ECO:0000313" key="3">
    <source>
        <dbReference type="EMBL" id="RWQ98563.1"/>
    </source>
</evidence>
<comment type="caution">
    <text evidence="3">The sequence shown here is derived from an EMBL/GenBank/DDBJ whole genome shotgun (WGS) entry which is preliminary data.</text>
</comment>
<dbReference type="AlphaFoldDB" id="A0A443I3A4"/>
<keyword evidence="2" id="KW-0812">Transmembrane</keyword>
<evidence type="ECO:0000313" key="4">
    <source>
        <dbReference type="Proteomes" id="UP000283841"/>
    </source>
</evidence>
<reference evidence="3 4" key="1">
    <citation type="journal article" date="2018" name="Front. Microbiol.">
        <title>Genomic and genetic insights into a cosmopolitan fungus, Paecilomyces variotii (Eurotiales).</title>
        <authorList>
            <person name="Urquhart A.S."/>
            <person name="Mondo S.J."/>
            <person name="Makela M.R."/>
            <person name="Hane J.K."/>
            <person name="Wiebenga A."/>
            <person name="He G."/>
            <person name="Mihaltcheva S."/>
            <person name="Pangilinan J."/>
            <person name="Lipzen A."/>
            <person name="Barry K."/>
            <person name="de Vries R.P."/>
            <person name="Grigoriev I.V."/>
            <person name="Idnurm A."/>
        </authorList>
    </citation>
    <scope>NUCLEOTIDE SEQUENCE [LARGE SCALE GENOMIC DNA]</scope>
    <source>
        <strain evidence="3 4">CBS 101075</strain>
    </source>
</reference>
<dbReference type="RefSeq" id="XP_028488208.1">
    <property type="nucleotide sequence ID" value="XM_028625817.1"/>
</dbReference>
<gene>
    <name evidence="3" type="ORF">C8Q69DRAFT_176260</name>
</gene>
<dbReference type="Proteomes" id="UP000283841">
    <property type="component" value="Unassembled WGS sequence"/>
</dbReference>
<keyword evidence="2" id="KW-1133">Transmembrane helix</keyword>
<feature type="transmembrane region" description="Helical" evidence="2">
    <location>
        <begin position="149"/>
        <end position="168"/>
    </location>
</feature>
<dbReference type="EMBL" id="RCNU01000002">
    <property type="protein sequence ID" value="RWQ98563.1"/>
    <property type="molecule type" value="Genomic_DNA"/>
</dbReference>
<sequence length="170" mass="18253">MALFGRKNHRTPGDRSSFPQHTGPGHFAATQPPNGCCPKSKITPLSSVDAGRRLLAATVVRVAGSPLPDGHYSSCPPLPFSFNHGCTAIVSPTYSHASSDAILQRRWAVGTGRVGDLPYLASMSLRGEAGSPNVYGVILILMRPRCVCFAVYLFMDVMSLLLVICARLNR</sequence>
<dbReference type="VEuPathDB" id="FungiDB:C8Q69DRAFT_176260"/>
<name>A0A443I3A4_BYSSP</name>
<evidence type="ECO:0000256" key="1">
    <source>
        <dbReference type="SAM" id="MobiDB-lite"/>
    </source>
</evidence>
<feature type="compositionally biased region" description="Basic residues" evidence="1">
    <location>
        <begin position="1"/>
        <end position="10"/>
    </location>
</feature>
<accession>A0A443I3A4</accession>
<keyword evidence="4" id="KW-1185">Reference proteome</keyword>